<sequence>MSQFGIELDVFVESQTSEIEELKCCICMNVLLDPVYGTHCNSHQFCRACIREWIRTRAANCPLCRTPMRFTDVGTDHSANRKVMKLVAKCSNGVVDGVKCDWRGPYGNLAHHERRCSFKKVTCEHCEMILERHQHLPHLGVCPKMEQPCEDCLLWVQRDNMRHHVVYVCIMKEMPCPLQCQEVILRKDFLHHVVHDCTNRVTVCPIPGCGMLVQDVHRHNREDGEYHTFLLMQSGTHQRHFNGPIHSFKYVVEDITRMVKSSPFCTGQHEFRVMLLPPDRDARDNIGLYIQLCSGHPTLVNVRMKVTYGTVTRSLEGKLNLKAGEVKGWSAALKAEVLDQEQISANLELNIVIQHYFS</sequence>
<dbReference type="OrthoDB" id="654191at2759"/>
<dbReference type="GO" id="GO:0008270">
    <property type="term" value="F:zinc ion binding"/>
    <property type="evidence" value="ECO:0007669"/>
    <property type="project" value="UniProtKB-KW"/>
</dbReference>
<dbReference type="PROSITE" id="PS50145">
    <property type="entry name" value="ZF_TRAF"/>
    <property type="match status" value="1"/>
</dbReference>
<dbReference type="InterPro" id="IPR013083">
    <property type="entry name" value="Znf_RING/FYVE/PHD"/>
</dbReference>
<keyword evidence="3 4" id="KW-0862">Zinc</keyword>
<dbReference type="Proteomes" id="UP000515135">
    <property type="component" value="Unplaced"/>
</dbReference>
<evidence type="ECO:0000259" key="6">
    <source>
        <dbReference type="PROSITE" id="PS50145"/>
    </source>
</evidence>
<keyword evidence="7" id="KW-1185">Reference proteome</keyword>
<accession>A0A6P4YAC1</accession>
<dbReference type="Gene3D" id="3.30.40.10">
    <property type="entry name" value="Zinc/RING finger domain, C3HC4 (zinc finger)"/>
    <property type="match status" value="3"/>
</dbReference>
<dbReference type="Pfam" id="PF13923">
    <property type="entry name" value="zf-C3HC4_2"/>
    <property type="match status" value="1"/>
</dbReference>
<feature type="zinc finger region" description="TRAF-type" evidence="4">
    <location>
        <begin position="163"/>
        <end position="209"/>
    </location>
</feature>
<dbReference type="SUPFAM" id="SSF57850">
    <property type="entry name" value="RING/U-box"/>
    <property type="match status" value="1"/>
</dbReference>
<dbReference type="KEGG" id="bbel:109461774"/>
<evidence type="ECO:0000256" key="1">
    <source>
        <dbReference type="ARBA" id="ARBA00022723"/>
    </source>
</evidence>
<dbReference type="AlphaFoldDB" id="A0A6P4YAC1"/>
<evidence type="ECO:0000256" key="4">
    <source>
        <dbReference type="PROSITE-ProRule" id="PRU00207"/>
    </source>
</evidence>
<dbReference type="PANTHER" id="PTHR10131">
    <property type="entry name" value="TNF RECEPTOR ASSOCIATED FACTOR"/>
    <property type="match status" value="1"/>
</dbReference>
<dbReference type="Pfam" id="PF02176">
    <property type="entry name" value="zf-TRAF"/>
    <property type="match status" value="1"/>
</dbReference>
<evidence type="ECO:0000313" key="7">
    <source>
        <dbReference type="Proteomes" id="UP000515135"/>
    </source>
</evidence>
<keyword evidence="2 4" id="KW-0863">Zinc-finger</keyword>
<gene>
    <name evidence="8" type="primary">LOC109461774</name>
</gene>
<evidence type="ECO:0000259" key="5">
    <source>
        <dbReference type="PROSITE" id="PS50089"/>
    </source>
</evidence>
<dbReference type="InterPro" id="IPR001293">
    <property type="entry name" value="Znf_TRAF"/>
</dbReference>
<organism evidence="7 8">
    <name type="scientific">Branchiostoma belcheri</name>
    <name type="common">Amphioxus</name>
    <dbReference type="NCBI Taxonomy" id="7741"/>
    <lineage>
        <taxon>Eukaryota</taxon>
        <taxon>Metazoa</taxon>
        <taxon>Chordata</taxon>
        <taxon>Cephalochordata</taxon>
        <taxon>Leptocardii</taxon>
        <taxon>Amphioxiformes</taxon>
        <taxon>Branchiostomatidae</taxon>
        <taxon>Branchiostoma</taxon>
    </lineage>
</organism>
<protein>
    <submittedName>
        <fullName evidence="8">TNF receptor-associated factor 6-like</fullName>
    </submittedName>
</protein>
<dbReference type="RefSeq" id="XP_019613726.1">
    <property type="nucleotide sequence ID" value="XM_019758167.1"/>
</dbReference>
<dbReference type="InterPro" id="IPR001841">
    <property type="entry name" value="Znf_RING"/>
</dbReference>
<proteinExistence type="predicted"/>
<feature type="domain" description="TRAF-type" evidence="6">
    <location>
        <begin position="163"/>
        <end position="209"/>
    </location>
</feature>
<dbReference type="GeneID" id="109461774"/>
<reference evidence="8" key="1">
    <citation type="submission" date="2025-08" db="UniProtKB">
        <authorList>
            <consortium name="RefSeq"/>
        </authorList>
    </citation>
    <scope>IDENTIFICATION</scope>
    <source>
        <tissue evidence="8">Gonad</tissue>
    </source>
</reference>
<dbReference type="PROSITE" id="PS50089">
    <property type="entry name" value="ZF_RING_2"/>
    <property type="match status" value="1"/>
</dbReference>
<name>A0A6P4YAC1_BRABE</name>
<evidence type="ECO:0000256" key="2">
    <source>
        <dbReference type="ARBA" id="ARBA00022771"/>
    </source>
</evidence>
<evidence type="ECO:0000313" key="8">
    <source>
        <dbReference type="RefSeq" id="XP_019613726.1"/>
    </source>
</evidence>
<evidence type="ECO:0000256" key="3">
    <source>
        <dbReference type="ARBA" id="ARBA00022833"/>
    </source>
</evidence>
<dbReference type="PANTHER" id="PTHR10131:SF94">
    <property type="entry name" value="TNF RECEPTOR-ASSOCIATED FACTOR 4"/>
    <property type="match status" value="1"/>
</dbReference>
<feature type="domain" description="RING-type" evidence="5">
    <location>
        <begin position="24"/>
        <end position="65"/>
    </location>
</feature>
<keyword evidence="1 4" id="KW-0479">Metal-binding</keyword>
<dbReference type="SUPFAM" id="SSF49599">
    <property type="entry name" value="TRAF domain-like"/>
    <property type="match status" value="1"/>
</dbReference>